<gene>
    <name evidence="3" type="ORF">A0H81_02610</name>
</gene>
<feature type="compositionally biased region" description="Polar residues" evidence="2">
    <location>
        <begin position="7"/>
        <end position="33"/>
    </location>
</feature>
<evidence type="ECO:0000256" key="1">
    <source>
        <dbReference type="SAM" id="Coils"/>
    </source>
</evidence>
<evidence type="ECO:0000313" key="4">
    <source>
        <dbReference type="Proteomes" id="UP000092993"/>
    </source>
</evidence>
<proteinExistence type="predicted"/>
<keyword evidence="4" id="KW-1185">Reference proteome</keyword>
<evidence type="ECO:0000313" key="3">
    <source>
        <dbReference type="EMBL" id="OBZ78398.1"/>
    </source>
</evidence>
<name>A0A1C7MNL2_GRIFR</name>
<feature type="coiled-coil region" evidence="1">
    <location>
        <begin position="111"/>
        <end position="145"/>
    </location>
</feature>
<feature type="region of interest" description="Disordered" evidence="2">
    <location>
        <begin position="1"/>
        <end position="61"/>
    </location>
</feature>
<organism evidence="3 4">
    <name type="scientific">Grifola frondosa</name>
    <name type="common">Maitake</name>
    <name type="synonym">Polyporus frondosus</name>
    <dbReference type="NCBI Taxonomy" id="5627"/>
    <lineage>
        <taxon>Eukaryota</taxon>
        <taxon>Fungi</taxon>
        <taxon>Dikarya</taxon>
        <taxon>Basidiomycota</taxon>
        <taxon>Agaricomycotina</taxon>
        <taxon>Agaricomycetes</taxon>
        <taxon>Polyporales</taxon>
        <taxon>Grifolaceae</taxon>
        <taxon>Grifola</taxon>
    </lineage>
</organism>
<protein>
    <submittedName>
        <fullName evidence="3">Uncharacterized protein</fullName>
    </submittedName>
</protein>
<feature type="compositionally biased region" description="Pro residues" evidence="2">
    <location>
        <begin position="52"/>
        <end position="61"/>
    </location>
</feature>
<sequence>MPGLRNLPQTPTHGVSPSLSPNQSRQLTPMHTGSSMSSSPSMALMPFHPSGSMPPPMNPAAPPTSLALPCLPPFVLLDMASAGTLFDGPLGHFVHVLQGLQEWAEQMTDWFDQLQQQYTDCQNELTRVQDELKGVRDEVDAALDSQGITRSGHRKGKAAVSSNDHPEVKALLHTMLWRLVDVPRDDYKMLSKCTLANPGEYTITCDDGKTIWYPNFLTRIDDPINREFITMIAQLVYENEKVSLCREQKGDQGILPYILDKPERPGTRRQLR</sequence>
<reference evidence="3 4" key="1">
    <citation type="submission" date="2016-03" db="EMBL/GenBank/DDBJ databases">
        <title>Whole genome sequencing of Grifola frondosa 9006-11.</title>
        <authorList>
            <person name="Min B."/>
            <person name="Park H."/>
            <person name="Kim J.-G."/>
            <person name="Cho H."/>
            <person name="Oh Y.-L."/>
            <person name="Kong W.-S."/>
            <person name="Choi I.-G."/>
        </authorList>
    </citation>
    <scope>NUCLEOTIDE SEQUENCE [LARGE SCALE GENOMIC DNA]</scope>
    <source>
        <strain evidence="3 4">9006-11</strain>
    </source>
</reference>
<keyword evidence="1" id="KW-0175">Coiled coil</keyword>
<dbReference type="OrthoDB" id="3044105at2759"/>
<accession>A0A1C7MNL2</accession>
<dbReference type="Proteomes" id="UP000092993">
    <property type="component" value="Unassembled WGS sequence"/>
</dbReference>
<evidence type="ECO:0000256" key="2">
    <source>
        <dbReference type="SAM" id="MobiDB-lite"/>
    </source>
</evidence>
<dbReference type="AlphaFoldDB" id="A0A1C7MNL2"/>
<dbReference type="EMBL" id="LUGG01000002">
    <property type="protein sequence ID" value="OBZ78398.1"/>
    <property type="molecule type" value="Genomic_DNA"/>
</dbReference>
<comment type="caution">
    <text evidence="3">The sequence shown here is derived from an EMBL/GenBank/DDBJ whole genome shotgun (WGS) entry which is preliminary data.</text>
</comment>